<dbReference type="STRING" id="1480694.DC28_07095"/>
<keyword evidence="4 5" id="KW-0732">Signal</keyword>
<dbReference type="InterPro" id="IPR006059">
    <property type="entry name" value="SBP"/>
</dbReference>
<name>A0A098QY00_9SPIO</name>
<comment type="similarity">
    <text evidence="1">Belongs to the bacterial solute-binding protein 1 family.</text>
</comment>
<organism evidence="6 7">
    <name type="scientific">Spirochaeta lutea</name>
    <dbReference type="NCBI Taxonomy" id="1480694"/>
    <lineage>
        <taxon>Bacteria</taxon>
        <taxon>Pseudomonadati</taxon>
        <taxon>Spirochaetota</taxon>
        <taxon>Spirochaetia</taxon>
        <taxon>Spirochaetales</taxon>
        <taxon>Spirochaetaceae</taxon>
        <taxon>Spirochaeta</taxon>
    </lineage>
</organism>
<feature type="chain" id="PRO_5001946455" evidence="5">
    <location>
        <begin position="23"/>
        <end position="411"/>
    </location>
</feature>
<dbReference type="Proteomes" id="UP000029692">
    <property type="component" value="Unassembled WGS sequence"/>
</dbReference>
<dbReference type="PANTHER" id="PTHR30061">
    <property type="entry name" value="MALTOSE-BINDING PERIPLASMIC PROTEIN"/>
    <property type="match status" value="1"/>
</dbReference>
<gene>
    <name evidence="6" type="ORF">DC28_07095</name>
</gene>
<dbReference type="InterPro" id="IPR006060">
    <property type="entry name" value="Maltose/Cyclodextrin-bd"/>
</dbReference>
<dbReference type="RefSeq" id="WP_037547181.1">
    <property type="nucleotide sequence ID" value="NZ_JNUP01000052.1"/>
</dbReference>
<dbReference type="PRINTS" id="PR00181">
    <property type="entry name" value="MALTOSEBP"/>
</dbReference>
<evidence type="ECO:0000256" key="5">
    <source>
        <dbReference type="SAM" id="SignalP"/>
    </source>
</evidence>
<dbReference type="GO" id="GO:1901982">
    <property type="term" value="F:maltose binding"/>
    <property type="evidence" value="ECO:0007669"/>
    <property type="project" value="TreeGrafter"/>
</dbReference>
<dbReference type="OrthoDB" id="42940at2"/>
<evidence type="ECO:0000313" key="7">
    <source>
        <dbReference type="Proteomes" id="UP000029692"/>
    </source>
</evidence>
<dbReference type="Pfam" id="PF13416">
    <property type="entry name" value="SBP_bac_8"/>
    <property type="match status" value="1"/>
</dbReference>
<comment type="caution">
    <text evidence="6">The sequence shown here is derived from an EMBL/GenBank/DDBJ whole genome shotgun (WGS) entry which is preliminary data.</text>
</comment>
<dbReference type="GO" id="GO:0042956">
    <property type="term" value="P:maltodextrin transmembrane transport"/>
    <property type="evidence" value="ECO:0007669"/>
    <property type="project" value="TreeGrafter"/>
</dbReference>
<dbReference type="SUPFAM" id="SSF53850">
    <property type="entry name" value="Periplasmic binding protein-like II"/>
    <property type="match status" value="1"/>
</dbReference>
<reference evidence="6 7" key="1">
    <citation type="submission" date="2014-05" db="EMBL/GenBank/DDBJ databases">
        <title>De novo Genome Sequence of Spirocheata sp.</title>
        <authorList>
            <person name="Shivani Y."/>
            <person name="Subhash Y."/>
            <person name="Tushar L."/>
            <person name="Sasikala C."/>
            <person name="Ramana C.V."/>
        </authorList>
    </citation>
    <scope>NUCLEOTIDE SEQUENCE [LARGE SCALE GENOMIC DNA]</scope>
    <source>
        <strain evidence="6 7">JC230</strain>
    </source>
</reference>
<dbReference type="AlphaFoldDB" id="A0A098QY00"/>
<keyword evidence="3" id="KW-0762">Sugar transport</keyword>
<dbReference type="Gene3D" id="3.40.190.10">
    <property type="entry name" value="Periplasmic binding protein-like II"/>
    <property type="match status" value="2"/>
</dbReference>
<evidence type="ECO:0000256" key="4">
    <source>
        <dbReference type="ARBA" id="ARBA00022729"/>
    </source>
</evidence>
<sequence>MKRLLSIMLIMAFAILPLSVFASGEGEQGGAAASGKVSFALWTQEGESEGAFAFVQKLANDFMDANPNVIIEVVQKDTEALREDFQTASLAGSAPELLWTVSDHAGPFLAANLIQPVDAMFNANNFIETVIVNNNAYAVPISAGNHLMLLYNKSLVPNAPKTTDELISVAQGLTTGDMYGLVYNATEPFWLVPWLGGFDGKVFAADGVTPTLNTKAMRDTLQFLADLEFEHGVVPAESDYGTMDTLFKEGKAAMLINGDWSLGDYQGILGDDLGVAKIPTVSATGSDPAPYTSGKYFMVAEGVSGAKLDAVKSFIQFATSEAAMKEMVETLVRLPARLTTLQDPLVTSDPILKGSAEQLATGTPQPTNVEMRAVWDAMKPEMNAVLAGTKDAAAAAAAMQAAAEATIATMQ</sequence>
<dbReference type="GO" id="GO:0015768">
    <property type="term" value="P:maltose transport"/>
    <property type="evidence" value="ECO:0007669"/>
    <property type="project" value="TreeGrafter"/>
</dbReference>
<dbReference type="PANTHER" id="PTHR30061:SF50">
    <property type="entry name" value="MALTOSE_MALTODEXTRIN-BINDING PERIPLASMIC PROTEIN"/>
    <property type="match status" value="1"/>
</dbReference>
<proteinExistence type="inferred from homology"/>
<dbReference type="GO" id="GO:0055052">
    <property type="term" value="C:ATP-binding cassette (ABC) transporter complex, substrate-binding subunit-containing"/>
    <property type="evidence" value="ECO:0007669"/>
    <property type="project" value="TreeGrafter"/>
</dbReference>
<dbReference type="GO" id="GO:0015144">
    <property type="term" value="F:carbohydrate transmembrane transporter activity"/>
    <property type="evidence" value="ECO:0007669"/>
    <property type="project" value="InterPro"/>
</dbReference>
<keyword evidence="7" id="KW-1185">Reference proteome</keyword>
<accession>A0A098QY00</accession>
<dbReference type="eggNOG" id="COG2182">
    <property type="taxonomic scope" value="Bacteria"/>
</dbReference>
<protein>
    <submittedName>
        <fullName evidence="6">Sugar ABC transporter substrate-binding protein</fullName>
    </submittedName>
</protein>
<feature type="signal peptide" evidence="5">
    <location>
        <begin position="1"/>
        <end position="22"/>
    </location>
</feature>
<dbReference type="EMBL" id="JNUP01000052">
    <property type="protein sequence ID" value="KGE72421.1"/>
    <property type="molecule type" value="Genomic_DNA"/>
</dbReference>
<evidence type="ECO:0000256" key="1">
    <source>
        <dbReference type="ARBA" id="ARBA00008520"/>
    </source>
</evidence>
<evidence type="ECO:0000256" key="2">
    <source>
        <dbReference type="ARBA" id="ARBA00022448"/>
    </source>
</evidence>
<evidence type="ECO:0000256" key="3">
    <source>
        <dbReference type="ARBA" id="ARBA00022597"/>
    </source>
</evidence>
<evidence type="ECO:0000313" key="6">
    <source>
        <dbReference type="EMBL" id="KGE72421.1"/>
    </source>
</evidence>
<keyword evidence="2" id="KW-0813">Transport</keyword>